<accession>A0ABU5C904</accession>
<dbReference type="EMBL" id="JAWDIP010000003">
    <property type="protein sequence ID" value="MDY0395034.1"/>
    <property type="molecule type" value="Genomic_DNA"/>
</dbReference>
<reference evidence="1 2" key="1">
    <citation type="submission" date="2023-10" db="EMBL/GenBank/DDBJ databases">
        <title>Virgibacillus halophilus 5B73C genome.</title>
        <authorList>
            <person name="Miliotis G."/>
            <person name="Sengupta P."/>
            <person name="Hameed A."/>
            <person name="Chuvochina M."/>
            <person name="Mcdonagh F."/>
            <person name="Simpson A.C."/>
            <person name="Singh N.K."/>
            <person name="Rekha P.D."/>
            <person name="Raman K."/>
            <person name="Hugenholtz P."/>
            <person name="Venkateswaran K."/>
        </authorList>
    </citation>
    <scope>NUCLEOTIDE SEQUENCE [LARGE SCALE GENOMIC DNA]</scope>
    <source>
        <strain evidence="1 2">5B73C</strain>
    </source>
</reference>
<proteinExistence type="predicted"/>
<dbReference type="Proteomes" id="UP001281447">
    <property type="component" value="Unassembled WGS sequence"/>
</dbReference>
<sequence length="154" mass="17102">MKVTVSVNEDETKKIKGGQKEITVKGLEEPKELTSEDVENNLNVDFNGANGRGEANVYNNLDSGLSTIDFEVENDGKLKNGEQAKIILKDEDSKNDMLRFGYVLADDFQPTVKVKDLYNVAEKASDIANLKDIQKQTEKDAKKAVQPWGGARRP</sequence>
<evidence type="ECO:0000313" key="2">
    <source>
        <dbReference type="Proteomes" id="UP001281447"/>
    </source>
</evidence>
<evidence type="ECO:0000313" key="1">
    <source>
        <dbReference type="EMBL" id="MDY0395034.1"/>
    </source>
</evidence>
<protein>
    <submittedName>
        <fullName evidence="1">Uncharacterized protein</fullName>
    </submittedName>
</protein>
<organism evidence="1 2">
    <name type="scientific">Tigheibacillus halophilus</name>
    <dbReference type="NCBI Taxonomy" id="361280"/>
    <lineage>
        <taxon>Bacteria</taxon>
        <taxon>Bacillati</taxon>
        <taxon>Bacillota</taxon>
        <taxon>Bacilli</taxon>
        <taxon>Bacillales</taxon>
        <taxon>Bacillaceae</taxon>
        <taxon>Tigheibacillus</taxon>
    </lineage>
</organism>
<name>A0ABU5C904_9BACI</name>
<keyword evidence="2" id="KW-1185">Reference proteome</keyword>
<comment type="caution">
    <text evidence="1">The sequence shown here is derived from an EMBL/GenBank/DDBJ whole genome shotgun (WGS) entry which is preliminary data.</text>
</comment>
<gene>
    <name evidence="1" type="ORF">RWE15_12160</name>
</gene>